<evidence type="ECO:0000313" key="2">
    <source>
        <dbReference type="Proteomes" id="UP000658258"/>
    </source>
</evidence>
<dbReference type="Pfam" id="PF13970">
    <property type="entry name" value="DUF4221"/>
    <property type="match status" value="1"/>
</dbReference>
<proteinExistence type="predicted"/>
<comment type="caution">
    <text evidence="1">The sequence shown here is derived from an EMBL/GenBank/DDBJ whole genome shotgun (WGS) entry which is preliminary data.</text>
</comment>
<name>A0ABQ3I5A5_9BACT</name>
<dbReference type="RefSeq" id="WP_189629116.1">
    <property type="nucleotide sequence ID" value="NZ_BNAG01000001.1"/>
</dbReference>
<keyword evidence="2" id="KW-1185">Reference proteome</keyword>
<organism evidence="1 2">
    <name type="scientific">Roseivirga thermotolerans</name>
    <dbReference type="NCBI Taxonomy" id="1758176"/>
    <lineage>
        <taxon>Bacteria</taxon>
        <taxon>Pseudomonadati</taxon>
        <taxon>Bacteroidota</taxon>
        <taxon>Cytophagia</taxon>
        <taxon>Cytophagales</taxon>
        <taxon>Roseivirgaceae</taxon>
        <taxon>Roseivirga</taxon>
    </lineage>
</organism>
<accession>A0ABQ3I5A5</accession>
<sequence>MITLVYSCHHETNNSTRKYRDTLVVEKSLLLRLDSTQGLFNNNLNQFEYKGKTFFTFFNQLTGNLHYYDADSGKSFKVVSFQSEGPDGIGNRKDLIAHLPIGMDSVFIYNGWELRAFLFNGRGEKLRTYNFGESDLFRSNGPFNIAITNDNRLYRHGKNIYINAQGLPDTNFGNKPVLLEFNLATENLTGLIFPPQSYATHCWGINYSTNTFSCYAEKRKEFIISYGIEPHIYTYSQDGQLNKKLTLGSEYFNNIKPYSSNLSDYMDMSTYEERSNISQMNPKYYKILYFPNAKEEYFIRETFLPRSKEEIQSGASHLRKTFIIADRHLQKIGEYKVPKQYTTSVFFTSKEGIYIADFEHYMENEGVIKFDLLIPQRVSEAKQQ</sequence>
<dbReference type="InterPro" id="IPR025316">
    <property type="entry name" value="DUF4221"/>
</dbReference>
<dbReference type="Proteomes" id="UP000658258">
    <property type="component" value="Unassembled WGS sequence"/>
</dbReference>
<evidence type="ECO:0000313" key="1">
    <source>
        <dbReference type="EMBL" id="GHE57223.1"/>
    </source>
</evidence>
<reference evidence="2" key="1">
    <citation type="journal article" date="2019" name="Int. J. Syst. Evol. Microbiol.">
        <title>The Global Catalogue of Microorganisms (GCM) 10K type strain sequencing project: providing services to taxonomists for standard genome sequencing and annotation.</title>
        <authorList>
            <consortium name="The Broad Institute Genomics Platform"/>
            <consortium name="The Broad Institute Genome Sequencing Center for Infectious Disease"/>
            <person name="Wu L."/>
            <person name="Ma J."/>
        </authorList>
    </citation>
    <scope>NUCLEOTIDE SEQUENCE [LARGE SCALE GENOMIC DNA]</scope>
    <source>
        <strain evidence="2">CGMCC 1.15111</strain>
    </source>
</reference>
<protein>
    <recommendedName>
        <fullName evidence="3">6-bladed beta-propeller</fullName>
    </recommendedName>
</protein>
<gene>
    <name evidence="1" type="ORF">GCM10011340_10320</name>
</gene>
<evidence type="ECO:0008006" key="3">
    <source>
        <dbReference type="Google" id="ProtNLM"/>
    </source>
</evidence>
<dbReference type="EMBL" id="BNAG01000001">
    <property type="protein sequence ID" value="GHE57223.1"/>
    <property type="molecule type" value="Genomic_DNA"/>
</dbReference>